<accession>A0A1J8PVT1</accession>
<proteinExistence type="predicted"/>
<name>A0A1J8PVT1_9AGAM</name>
<sequence length="91" mass="9784">MNITIGMPHVAPTSALGFPGTWVESCPFRFKQGDSSTKNMTLSSILQQPLSPILLTPSTPTAYYKSTQTPDIPSSISSFVLKRRGTPSSPV</sequence>
<comment type="caution">
    <text evidence="1">The sequence shown here is derived from an EMBL/GenBank/DDBJ whole genome shotgun (WGS) entry which is preliminary data.</text>
</comment>
<protein>
    <submittedName>
        <fullName evidence="1">Uncharacterized protein</fullName>
    </submittedName>
</protein>
<reference evidence="1 2" key="1">
    <citation type="submission" date="2016-03" db="EMBL/GenBank/DDBJ databases">
        <title>Comparative genomics of the ectomycorrhizal sister species Rhizopogon vinicolor and Rhizopogon vesiculosus (Basidiomycota: Boletales) reveals a divergence of the mating type B locus.</title>
        <authorList>
            <person name="Mujic A.B."/>
            <person name="Kuo A."/>
            <person name="Tritt A."/>
            <person name="Lipzen A."/>
            <person name="Chen C."/>
            <person name="Johnson J."/>
            <person name="Sharma A."/>
            <person name="Barry K."/>
            <person name="Grigoriev I.V."/>
            <person name="Spatafora J.W."/>
        </authorList>
    </citation>
    <scope>NUCLEOTIDE SEQUENCE [LARGE SCALE GENOMIC DNA]</scope>
    <source>
        <strain evidence="1 2">AM-OR11-056</strain>
    </source>
</reference>
<keyword evidence="2" id="KW-1185">Reference proteome</keyword>
<gene>
    <name evidence="1" type="ORF">AZE42_06536</name>
</gene>
<dbReference type="AlphaFoldDB" id="A0A1J8PVT1"/>
<evidence type="ECO:0000313" key="1">
    <source>
        <dbReference type="EMBL" id="OJA12981.1"/>
    </source>
</evidence>
<dbReference type="EMBL" id="LVVM01004405">
    <property type="protein sequence ID" value="OJA12981.1"/>
    <property type="molecule type" value="Genomic_DNA"/>
</dbReference>
<dbReference type="Proteomes" id="UP000183567">
    <property type="component" value="Unassembled WGS sequence"/>
</dbReference>
<evidence type="ECO:0000313" key="2">
    <source>
        <dbReference type="Proteomes" id="UP000183567"/>
    </source>
</evidence>
<organism evidence="1 2">
    <name type="scientific">Rhizopogon vesiculosus</name>
    <dbReference type="NCBI Taxonomy" id="180088"/>
    <lineage>
        <taxon>Eukaryota</taxon>
        <taxon>Fungi</taxon>
        <taxon>Dikarya</taxon>
        <taxon>Basidiomycota</taxon>
        <taxon>Agaricomycotina</taxon>
        <taxon>Agaricomycetes</taxon>
        <taxon>Agaricomycetidae</taxon>
        <taxon>Boletales</taxon>
        <taxon>Suillineae</taxon>
        <taxon>Rhizopogonaceae</taxon>
        <taxon>Rhizopogon</taxon>
    </lineage>
</organism>